<evidence type="ECO:0000256" key="3">
    <source>
        <dbReference type="ARBA" id="ARBA00022692"/>
    </source>
</evidence>
<feature type="transmembrane region" description="Helical" evidence="7">
    <location>
        <begin position="347"/>
        <end position="371"/>
    </location>
</feature>
<keyword evidence="3 7" id="KW-0812">Transmembrane</keyword>
<accession>A0ABP6G6Y0</accession>
<evidence type="ECO:0000313" key="9">
    <source>
        <dbReference type="Proteomes" id="UP001501842"/>
    </source>
</evidence>
<keyword evidence="4 7" id="KW-1133">Transmembrane helix</keyword>
<feature type="region of interest" description="Disordered" evidence="6">
    <location>
        <begin position="1"/>
        <end position="26"/>
    </location>
</feature>
<dbReference type="CDD" id="cd06580">
    <property type="entry name" value="TM_PBP1_transp_TpRbsC_like"/>
    <property type="match status" value="1"/>
</dbReference>
<proteinExistence type="predicted"/>
<keyword evidence="9" id="KW-1185">Reference proteome</keyword>
<gene>
    <name evidence="8" type="ORF">GCM10010439_00580</name>
</gene>
<name>A0ABP6G6Y0_9ACTN</name>
<dbReference type="Proteomes" id="UP001501842">
    <property type="component" value="Unassembled WGS sequence"/>
</dbReference>
<dbReference type="EMBL" id="BAAATZ010000001">
    <property type="protein sequence ID" value="GAA2718155.1"/>
    <property type="molecule type" value="Genomic_DNA"/>
</dbReference>
<feature type="compositionally biased region" description="Basic and acidic residues" evidence="6">
    <location>
        <begin position="1"/>
        <end position="10"/>
    </location>
</feature>
<evidence type="ECO:0000256" key="1">
    <source>
        <dbReference type="ARBA" id="ARBA00004651"/>
    </source>
</evidence>
<feature type="transmembrane region" description="Helical" evidence="7">
    <location>
        <begin position="383"/>
        <end position="402"/>
    </location>
</feature>
<evidence type="ECO:0000256" key="5">
    <source>
        <dbReference type="ARBA" id="ARBA00023136"/>
    </source>
</evidence>
<reference evidence="9" key="1">
    <citation type="journal article" date="2019" name="Int. J. Syst. Evol. Microbiol.">
        <title>The Global Catalogue of Microorganisms (GCM) 10K type strain sequencing project: providing services to taxonomists for standard genome sequencing and annotation.</title>
        <authorList>
            <consortium name="The Broad Institute Genomics Platform"/>
            <consortium name="The Broad Institute Genome Sequencing Center for Infectious Disease"/>
            <person name="Wu L."/>
            <person name="Ma J."/>
        </authorList>
    </citation>
    <scope>NUCLEOTIDE SEQUENCE [LARGE SCALE GENOMIC DNA]</scope>
    <source>
        <strain evidence="9">JCM 8201</strain>
    </source>
</reference>
<comment type="subcellular location">
    <subcellularLocation>
        <location evidence="1">Cell membrane</location>
        <topology evidence="1">Multi-pass membrane protein</topology>
    </subcellularLocation>
</comment>
<keyword evidence="5 7" id="KW-0472">Membrane</keyword>
<dbReference type="Pfam" id="PF02653">
    <property type="entry name" value="BPD_transp_2"/>
    <property type="match status" value="1"/>
</dbReference>
<evidence type="ECO:0000313" key="8">
    <source>
        <dbReference type="EMBL" id="GAA2718155.1"/>
    </source>
</evidence>
<feature type="transmembrane region" description="Helical" evidence="7">
    <location>
        <begin position="139"/>
        <end position="160"/>
    </location>
</feature>
<dbReference type="InterPro" id="IPR001851">
    <property type="entry name" value="ABC_transp_permease"/>
</dbReference>
<evidence type="ECO:0000256" key="7">
    <source>
        <dbReference type="SAM" id="Phobius"/>
    </source>
</evidence>
<organism evidence="8 9">
    <name type="scientific">Actinocorallia aurantiaca</name>
    <dbReference type="NCBI Taxonomy" id="46204"/>
    <lineage>
        <taxon>Bacteria</taxon>
        <taxon>Bacillati</taxon>
        <taxon>Actinomycetota</taxon>
        <taxon>Actinomycetes</taxon>
        <taxon>Streptosporangiales</taxon>
        <taxon>Thermomonosporaceae</taxon>
        <taxon>Actinocorallia</taxon>
    </lineage>
</organism>
<keyword evidence="2" id="KW-1003">Cell membrane</keyword>
<feature type="transmembrane region" description="Helical" evidence="7">
    <location>
        <begin position="166"/>
        <end position="188"/>
    </location>
</feature>
<feature type="transmembrane region" description="Helical" evidence="7">
    <location>
        <begin position="39"/>
        <end position="59"/>
    </location>
</feature>
<dbReference type="PANTHER" id="PTHR47089:SF1">
    <property type="entry name" value="GUANOSINE ABC TRANSPORTER PERMEASE PROTEIN NUPP"/>
    <property type="match status" value="1"/>
</dbReference>
<dbReference type="RefSeq" id="WP_344447982.1">
    <property type="nucleotide sequence ID" value="NZ_BAAATZ010000001.1"/>
</dbReference>
<evidence type="ECO:0000256" key="4">
    <source>
        <dbReference type="ARBA" id="ARBA00022989"/>
    </source>
</evidence>
<evidence type="ECO:0000256" key="6">
    <source>
        <dbReference type="SAM" id="MobiDB-lite"/>
    </source>
</evidence>
<sequence length="429" mass="43828">MSEQPTEKKPAPATPESGRTPPPPHGLKRVVDEIVDGSLLVTVLAVVLALFFGAILIIVSDEEVRGTFSYFFSAPGDALSASWAAVGEAYGALFRGAIWNPDSSWNVATAIGPFSETLTEATPLLLGGLAIGLAFRAGLFNIGGQGQLIMGAICAAAVGFSLEGPVVVAAVLSVLAGIAGGALYGALVGFLKARTGAHEVIVTIMLNYVAVSFLVWLITTDAVKNHERYEPLSKSVSEAAELPRLLSWLPEGGGSLRLHTGLLIAIAAVFFCRWLLNRSTLGFELRAVGANPSAARTAGMSVGKGQIMAMLISGGLMGIVGATQVLGTANANNALTPSIDAGLGFTAITVALLGRASPVGTVFAAILFGALQAGGRAMQASAGISLELVTVLQALIVLFVAAPPLVRGIFRLKGAGGSEAALASKGWNG</sequence>
<dbReference type="PANTHER" id="PTHR47089">
    <property type="entry name" value="ABC TRANSPORTER, PERMEASE PROTEIN"/>
    <property type="match status" value="1"/>
</dbReference>
<feature type="transmembrane region" description="Helical" evidence="7">
    <location>
        <begin position="307"/>
        <end position="327"/>
    </location>
</feature>
<feature type="transmembrane region" description="Helical" evidence="7">
    <location>
        <begin position="256"/>
        <end position="276"/>
    </location>
</feature>
<protein>
    <submittedName>
        <fullName evidence="8">ABC transporter permease</fullName>
    </submittedName>
</protein>
<evidence type="ECO:0000256" key="2">
    <source>
        <dbReference type="ARBA" id="ARBA00022475"/>
    </source>
</evidence>
<comment type="caution">
    <text evidence="8">The sequence shown here is derived from an EMBL/GenBank/DDBJ whole genome shotgun (WGS) entry which is preliminary data.</text>
</comment>
<feature type="transmembrane region" description="Helical" evidence="7">
    <location>
        <begin position="200"/>
        <end position="219"/>
    </location>
</feature>